<dbReference type="SUPFAM" id="SSF51215">
    <property type="entry name" value="Regulatory protein AraC"/>
    <property type="match status" value="1"/>
</dbReference>
<sequence length="260" mass="29948">MKRYKQFQPLAISEFEAAVWQHPVHKHNHFELIMIRQGSGVHHINGNEITYNGSAIFLVGPDEEHFFEIAERTQFIFIKFTDAYIHQVNSGSSFGLQQLEYLIKSRETHLAGFHLNEADQLTAESVINVILSLKQDLLSNEQLIWLQVLALAALLQRNMPELKVAAHRSKDMQAVFCYVHKHIYNPAKLKSRVMASHFNTTPDYIGPYFKRNTGITLRDYISNYRKKIIHQRLDSGNYSLKQIAAEFGLTDASHVSKIIQ</sequence>
<accession>A0A917N219</accession>
<dbReference type="InterPro" id="IPR037923">
    <property type="entry name" value="HTH-like"/>
</dbReference>
<gene>
    <name evidence="3" type="ORF">GCM10011425_22760</name>
</gene>
<dbReference type="InterPro" id="IPR018060">
    <property type="entry name" value="HTH_AraC"/>
</dbReference>
<dbReference type="GO" id="GO:0043565">
    <property type="term" value="F:sequence-specific DNA binding"/>
    <property type="evidence" value="ECO:0007669"/>
    <property type="project" value="InterPro"/>
</dbReference>
<dbReference type="EMBL" id="BMDO01000006">
    <property type="protein sequence ID" value="GGI51064.1"/>
    <property type="molecule type" value="Genomic_DNA"/>
</dbReference>
<keyword evidence="4" id="KW-1185">Reference proteome</keyword>
<dbReference type="Pfam" id="PF02311">
    <property type="entry name" value="AraC_binding"/>
    <property type="match status" value="1"/>
</dbReference>
<dbReference type="InterPro" id="IPR003313">
    <property type="entry name" value="AraC-bd"/>
</dbReference>
<proteinExistence type="predicted"/>
<evidence type="ECO:0000313" key="4">
    <source>
        <dbReference type="Proteomes" id="UP000662074"/>
    </source>
</evidence>
<keyword evidence="1" id="KW-0238">DNA-binding</keyword>
<dbReference type="PANTHER" id="PTHR43280">
    <property type="entry name" value="ARAC-FAMILY TRANSCRIPTIONAL REGULATOR"/>
    <property type="match status" value="1"/>
</dbReference>
<dbReference type="AlphaFoldDB" id="A0A917N219"/>
<name>A0A917N219_9SPHI</name>
<dbReference type="Gene3D" id="1.10.10.60">
    <property type="entry name" value="Homeodomain-like"/>
    <property type="match status" value="1"/>
</dbReference>
<feature type="domain" description="HTH araC/xylS-type" evidence="2">
    <location>
        <begin position="173"/>
        <end position="260"/>
    </location>
</feature>
<dbReference type="InterPro" id="IPR014710">
    <property type="entry name" value="RmlC-like_jellyroll"/>
</dbReference>
<protein>
    <recommendedName>
        <fullName evidence="2">HTH araC/xylS-type domain-containing protein</fullName>
    </recommendedName>
</protein>
<reference evidence="3" key="2">
    <citation type="submission" date="2020-09" db="EMBL/GenBank/DDBJ databases">
        <authorList>
            <person name="Sun Q."/>
            <person name="Sedlacek I."/>
        </authorList>
    </citation>
    <scope>NUCLEOTIDE SEQUENCE</scope>
    <source>
        <strain evidence="3">CCM 8711</strain>
    </source>
</reference>
<dbReference type="PROSITE" id="PS01124">
    <property type="entry name" value="HTH_ARAC_FAMILY_2"/>
    <property type="match status" value="1"/>
</dbReference>
<dbReference type="Gene3D" id="2.60.120.10">
    <property type="entry name" value="Jelly Rolls"/>
    <property type="match status" value="1"/>
</dbReference>
<evidence type="ECO:0000313" key="3">
    <source>
        <dbReference type="EMBL" id="GGI51064.1"/>
    </source>
</evidence>
<organism evidence="3 4">
    <name type="scientific">Mucilaginibacter galii</name>
    <dbReference type="NCBI Taxonomy" id="2005073"/>
    <lineage>
        <taxon>Bacteria</taxon>
        <taxon>Pseudomonadati</taxon>
        <taxon>Bacteroidota</taxon>
        <taxon>Sphingobacteriia</taxon>
        <taxon>Sphingobacteriales</taxon>
        <taxon>Sphingobacteriaceae</taxon>
        <taxon>Mucilaginibacter</taxon>
    </lineage>
</organism>
<comment type="caution">
    <text evidence="3">The sequence shown here is derived from an EMBL/GenBank/DDBJ whole genome shotgun (WGS) entry which is preliminary data.</text>
</comment>
<dbReference type="GO" id="GO:0003700">
    <property type="term" value="F:DNA-binding transcription factor activity"/>
    <property type="evidence" value="ECO:0007669"/>
    <property type="project" value="InterPro"/>
</dbReference>
<evidence type="ECO:0000256" key="1">
    <source>
        <dbReference type="ARBA" id="ARBA00023125"/>
    </source>
</evidence>
<dbReference type="Proteomes" id="UP000662074">
    <property type="component" value="Unassembled WGS sequence"/>
</dbReference>
<dbReference type="RefSeq" id="WP_188416799.1">
    <property type="nucleotide sequence ID" value="NZ_BMDO01000006.1"/>
</dbReference>
<dbReference type="PANTHER" id="PTHR43280:SF2">
    <property type="entry name" value="HTH-TYPE TRANSCRIPTIONAL REGULATOR EXSA"/>
    <property type="match status" value="1"/>
</dbReference>
<evidence type="ECO:0000259" key="2">
    <source>
        <dbReference type="PROSITE" id="PS01124"/>
    </source>
</evidence>
<reference evidence="3" key="1">
    <citation type="journal article" date="2014" name="Int. J. Syst. Evol. Microbiol.">
        <title>Complete genome sequence of Corynebacterium casei LMG S-19264T (=DSM 44701T), isolated from a smear-ripened cheese.</title>
        <authorList>
            <consortium name="US DOE Joint Genome Institute (JGI-PGF)"/>
            <person name="Walter F."/>
            <person name="Albersmeier A."/>
            <person name="Kalinowski J."/>
            <person name="Ruckert C."/>
        </authorList>
    </citation>
    <scope>NUCLEOTIDE SEQUENCE</scope>
    <source>
        <strain evidence="3">CCM 8711</strain>
    </source>
</reference>